<feature type="domain" description="Chaperone DnaJ C-terminal" evidence="3">
    <location>
        <begin position="1"/>
        <end position="117"/>
    </location>
</feature>
<dbReference type="EMBL" id="UINC01198271">
    <property type="protein sequence ID" value="SVE16160.1"/>
    <property type="molecule type" value="Genomic_DNA"/>
</dbReference>
<dbReference type="CDD" id="cd10747">
    <property type="entry name" value="DnaJ_C"/>
    <property type="match status" value="1"/>
</dbReference>
<evidence type="ECO:0000256" key="2">
    <source>
        <dbReference type="SAM" id="MobiDB-lite"/>
    </source>
</evidence>
<feature type="non-terminal residue" evidence="4">
    <location>
        <position position="1"/>
    </location>
</feature>
<feature type="region of interest" description="Disordered" evidence="2">
    <location>
        <begin position="135"/>
        <end position="154"/>
    </location>
</feature>
<dbReference type="Gene3D" id="2.60.260.20">
    <property type="entry name" value="Urease metallochaperone UreE, N-terminal domain"/>
    <property type="match status" value="2"/>
</dbReference>
<dbReference type="Pfam" id="PF01556">
    <property type="entry name" value="DnaJ_C"/>
    <property type="match status" value="1"/>
</dbReference>
<dbReference type="GO" id="GO:0051082">
    <property type="term" value="F:unfolded protein binding"/>
    <property type="evidence" value="ECO:0007669"/>
    <property type="project" value="InterPro"/>
</dbReference>
<keyword evidence="1" id="KW-0346">Stress response</keyword>
<dbReference type="GO" id="GO:0005737">
    <property type="term" value="C:cytoplasm"/>
    <property type="evidence" value="ECO:0007669"/>
    <property type="project" value="TreeGrafter"/>
</dbReference>
<protein>
    <recommendedName>
        <fullName evidence="3">Chaperone DnaJ C-terminal domain-containing protein</fullName>
    </recommendedName>
</protein>
<organism evidence="4">
    <name type="scientific">marine metagenome</name>
    <dbReference type="NCBI Taxonomy" id="408172"/>
    <lineage>
        <taxon>unclassified sequences</taxon>
        <taxon>metagenomes</taxon>
        <taxon>ecological metagenomes</taxon>
    </lineage>
</organism>
<reference evidence="4" key="1">
    <citation type="submission" date="2018-05" db="EMBL/GenBank/DDBJ databases">
        <authorList>
            <person name="Lanie J.A."/>
            <person name="Ng W.-L."/>
            <person name="Kazmierczak K.M."/>
            <person name="Andrzejewski T.M."/>
            <person name="Davidsen T.M."/>
            <person name="Wayne K.J."/>
            <person name="Tettelin H."/>
            <person name="Glass J.I."/>
            <person name="Rusch D."/>
            <person name="Podicherti R."/>
            <person name="Tsui H.-C.T."/>
            <person name="Winkler M.E."/>
        </authorList>
    </citation>
    <scope>NUCLEOTIDE SEQUENCE</scope>
</reference>
<feature type="compositionally biased region" description="Basic and acidic residues" evidence="2">
    <location>
        <begin position="139"/>
        <end position="154"/>
    </location>
</feature>
<dbReference type="PANTHER" id="PTHR43096:SF54">
    <property type="entry name" value="CHAPERONE PROTEIN DNAJ 1"/>
    <property type="match status" value="1"/>
</dbReference>
<dbReference type="SUPFAM" id="SSF49493">
    <property type="entry name" value="HSP40/DnaJ peptide-binding domain"/>
    <property type="match status" value="2"/>
</dbReference>
<dbReference type="PANTHER" id="PTHR43096">
    <property type="entry name" value="DNAJ HOMOLOG 1, MITOCHONDRIAL-RELATED"/>
    <property type="match status" value="1"/>
</dbReference>
<evidence type="ECO:0000256" key="1">
    <source>
        <dbReference type="ARBA" id="ARBA00023016"/>
    </source>
</evidence>
<evidence type="ECO:0000313" key="4">
    <source>
        <dbReference type="EMBL" id="SVE16160.1"/>
    </source>
</evidence>
<dbReference type="AlphaFoldDB" id="A0A383B8N1"/>
<gene>
    <name evidence="4" type="ORF">METZ01_LOCUS469014</name>
</gene>
<dbReference type="InterPro" id="IPR008971">
    <property type="entry name" value="HSP40/DnaJ_pept-bd"/>
</dbReference>
<name>A0A383B8N1_9ZZZZ</name>
<dbReference type="GO" id="GO:0042026">
    <property type="term" value="P:protein refolding"/>
    <property type="evidence" value="ECO:0007669"/>
    <property type="project" value="TreeGrafter"/>
</dbReference>
<dbReference type="InterPro" id="IPR002939">
    <property type="entry name" value="DnaJ_C"/>
</dbReference>
<sequence length="154" mass="16144">VKVRIPAGVDDGQRIRIKGRGEPGRGGPDGDLFVVVAVDSDGRFGRRGRHLTVSVPISYPQAVLGAQIEVPLLEGGTVTLKVPAGTRSGQTFRVKRRGVPAKGGTGDLLASIEVDVPADPTDAERAAVEALAEAMAGPRIHEDPSPDRIQEETP</sequence>
<evidence type="ECO:0000259" key="3">
    <source>
        <dbReference type="Pfam" id="PF01556"/>
    </source>
</evidence>
<proteinExistence type="predicted"/>
<accession>A0A383B8N1</accession>
<dbReference type="FunFam" id="2.60.260.20:FF:000013">
    <property type="entry name" value="DnaJ subfamily B member 11"/>
    <property type="match status" value="1"/>
</dbReference>